<dbReference type="EMBL" id="JAQMLS010000005">
    <property type="protein sequence ID" value="MDB8742066.1"/>
    <property type="molecule type" value="Genomic_DNA"/>
</dbReference>
<organism evidence="1 2">
    <name type="scientific">Ruminococcus bicirculans</name>
    <name type="common">ex Wegman et al. 2014</name>
    <dbReference type="NCBI Taxonomy" id="1160721"/>
    <lineage>
        <taxon>Bacteria</taxon>
        <taxon>Bacillati</taxon>
        <taxon>Bacillota</taxon>
        <taxon>Clostridia</taxon>
        <taxon>Eubacteriales</taxon>
        <taxon>Oscillospiraceae</taxon>
        <taxon>Ruminococcus</taxon>
    </lineage>
</organism>
<sequence>MEEVKLIRNEMKDRVQKLITQKDTSDGKANLAKLRHGIGKKPGEMPELWDVFFNKMSPELFSKSNEPSRSEWAIYISLTMFALHQQGSSETVHCEGRSLGSAAADLMEEKTDENRERIMRRFGPVVTAKDMPELSHHIRGLVQLFKAKSVKLDYIRLAEDLYWFQDTNKRKNVQLKWGEDFYREKGEDLS</sequence>
<dbReference type="RefSeq" id="WP_195551596.1">
    <property type="nucleotide sequence ID" value="NZ_JADMNX010000005.1"/>
</dbReference>
<reference evidence="1" key="1">
    <citation type="submission" date="2023-01" db="EMBL/GenBank/DDBJ databases">
        <title>Human gut microbiome strain richness.</title>
        <authorList>
            <person name="Chen-Liaw A."/>
        </authorList>
    </citation>
    <scope>NUCLEOTIDE SEQUENCE</scope>
    <source>
        <strain evidence="1">D59st1_B8_D59t2_181005</strain>
    </source>
</reference>
<accession>A0AAW6E1V3</accession>
<dbReference type="NCBIfam" id="TIGR02548">
    <property type="entry name" value="casB_cse2"/>
    <property type="match status" value="1"/>
</dbReference>
<comment type="caution">
    <text evidence="1">The sequence shown here is derived from an EMBL/GenBank/DDBJ whole genome shotgun (WGS) entry which is preliminary data.</text>
</comment>
<name>A0AAW6E1V3_9FIRM</name>
<dbReference type="Gene3D" id="1.10.520.40">
    <property type="entry name" value="CRISPR-associated protein Cse2"/>
    <property type="match status" value="1"/>
</dbReference>
<dbReference type="InterPro" id="IPR013382">
    <property type="entry name" value="CRISPR-assoc_prot_Cse2"/>
</dbReference>
<dbReference type="Pfam" id="PF09485">
    <property type="entry name" value="CRISPR_Cse2"/>
    <property type="match status" value="1"/>
</dbReference>
<proteinExistence type="predicted"/>
<dbReference type="AlphaFoldDB" id="A0AAW6E1V3"/>
<gene>
    <name evidence="1" type="primary">casB</name>
    <name evidence="1" type="ORF">PNV70_08280</name>
</gene>
<protein>
    <submittedName>
        <fullName evidence="1">Type I-E CRISPR-associated protein Cse2/CasB</fullName>
    </submittedName>
</protein>
<dbReference type="InterPro" id="IPR038287">
    <property type="entry name" value="Cse2_sf"/>
</dbReference>
<dbReference type="CDD" id="cd09731">
    <property type="entry name" value="Cse2_I-E"/>
    <property type="match status" value="1"/>
</dbReference>
<evidence type="ECO:0000313" key="2">
    <source>
        <dbReference type="Proteomes" id="UP001211421"/>
    </source>
</evidence>
<dbReference type="Proteomes" id="UP001211421">
    <property type="component" value="Unassembled WGS sequence"/>
</dbReference>
<evidence type="ECO:0000313" key="1">
    <source>
        <dbReference type="EMBL" id="MDB8742066.1"/>
    </source>
</evidence>